<dbReference type="AlphaFoldDB" id="A0A7J4JGS3"/>
<evidence type="ECO:0000313" key="1">
    <source>
        <dbReference type="EMBL" id="HIH16963.1"/>
    </source>
</evidence>
<sequence>MYYERIVLTSHARKRLHRIGFANVFELVKHGKIIRRPKKDGKPGTLQVSGSKRTVLMEFVLWKNELIIKTVKTKG</sequence>
<proteinExistence type="predicted"/>
<dbReference type="Proteomes" id="UP000564964">
    <property type="component" value="Unassembled WGS sequence"/>
</dbReference>
<organism evidence="1 2">
    <name type="scientific">Candidatus Iainarchaeum sp</name>
    <dbReference type="NCBI Taxonomy" id="3101447"/>
    <lineage>
        <taxon>Archaea</taxon>
        <taxon>Candidatus Iainarchaeota</taxon>
        <taxon>Candidatus Iainarchaeia</taxon>
        <taxon>Candidatus Iainarchaeales</taxon>
        <taxon>Candidatus Iainarchaeaceae</taxon>
        <taxon>Candidatus Iainarchaeum</taxon>
    </lineage>
</organism>
<protein>
    <recommendedName>
        <fullName evidence="3">DUF4258 domain-containing protein</fullName>
    </recommendedName>
</protein>
<evidence type="ECO:0008006" key="3">
    <source>
        <dbReference type="Google" id="ProtNLM"/>
    </source>
</evidence>
<name>A0A7J4JGS3_9ARCH</name>
<evidence type="ECO:0000313" key="2">
    <source>
        <dbReference type="Proteomes" id="UP000564964"/>
    </source>
</evidence>
<dbReference type="EMBL" id="DUGH01000148">
    <property type="protein sequence ID" value="HIH16963.1"/>
    <property type="molecule type" value="Genomic_DNA"/>
</dbReference>
<comment type="caution">
    <text evidence="1">The sequence shown here is derived from an EMBL/GenBank/DDBJ whole genome shotgun (WGS) entry which is preliminary data.</text>
</comment>
<reference evidence="2" key="1">
    <citation type="journal article" date="2020" name="bioRxiv">
        <title>A rank-normalized archaeal taxonomy based on genome phylogeny resolves widespread incomplete and uneven classifications.</title>
        <authorList>
            <person name="Rinke C."/>
            <person name="Chuvochina M."/>
            <person name="Mussig A.J."/>
            <person name="Chaumeil P.-A."/>
            <person name="Waite D.W."/>
            <person name="Whitman W.B."/>
            <person name="Parks D.H."/>
            <person name="Hugenholtz P."/>
        </authorList>
    </citation>
    <scope>NUCLEOTIDE SEQUENCE [LARGE SCALE GENOMIC DNA]</scope>
</reference>
<accession>A0A7J4JGS3</accession>
<gene>
    <name evidence="1" type="ORF">HA252_06170</name>
</gene>